<dbReference type="Proteomes" id="UP000332933">
    <property type="component" value="Unassembled WGS sequence"/>
</dbReference>
<dbReference type="InterPro" id="IPR003961">
    <property type="entry name" value="FN3_dom"/>
</dbReference>
<evidence type="ECO:0000313" key="3">
    <source>
        <dbReference type="EMBL" id="VFT95317.1"/>
    </source>
</evidence>
<dbReference type="EMBL" id="VJMH01006399">
    <property type="protein sequence ID" value="KAF0689992.1"/>
    <property type="molecule type" value="Genomic_DNA"/>
</dbReference>
<feature type="region of interest" description="Disordered" evidence="1">
    <location>
        <begin position="1315"/>
        <end position="1344"/>
    </location>
</feature>
<dbReference type="SUPFAM" id="SSF49265">
    <property type="entry name" value="Fibronectin type III"/>
    <property type="match status" value="1"/>
</dbReference>
<accession>A0A485LBZ2</accession>
<gene>
    <name evidence="3" type="primary">Aste57867_18582</name>
    <name evidence="2" type="ORF">As57867_018520</name>
    <name evidence="3" type="ORF">ASTE57867_18582</name>
</gene>
<reference evidence="3 4" key="1">
    <citation type="submission" date="2019-03" db="EMBL/GenBank/DDBJ databases">
        <authorList>
            <person name="Gaulin E."/>
            <person name="Dumas B."/>
        </authorList>
    </citation>
    <scope>NUCLEOTIDE SEQUENCE [LARGE SCALE GENOMIC DNA]</scope>
    <source>
        <strain evidence="3">CBS 568.67</strain>
    </source>
</reference>
<evidence type="ECO:0000313" key="2">
    <source>
        <dbReference type="EMBL" id="KAF0689992.1"/>
    </source>
</evidence>
<protein>
    <submittedName>
        <fullName evidence="3">Aste57867_18582 protein</fullName>
    </submittedName>
</protein>
<evidence type="ECO:0000256" key="1">
    <source>
        <dbReference type="SAM" id="MobiDB-lite"/>
    </source>
</evidence>
<reference evidence="2" key="2">
    <citation type="submission" date="2019-06" db="EMBL/GenBank/DDBJ databases">
        <title>Genomics analysis of Aphanomyces spp. identifies a new class of oomycete effector associated with host adaptation.</title>
        <authorList>
            <person name="Gaulin E."/>
        </authorList>
    </citation>
    <scope>NUCLEOTIDE SEQUENCE</scope>
    <source>
        <strain evidence="2">CBS 578.67</strain>
    </source>
</reference>
<name>A0A485LBZ2_9STRA</name>
<keyword evidence="4" id="KW-1185">Reference proteome</keyword>
<dbReference type="CDD" id="cd00063">
    <property type="entry name" value="FN3"/>
    <property type="match status" value="1"/>
</dbReference>
<dbReference type="OrthoDB" id="79472at2759"/>
<sequence>MASSSPYQISLEPDKDGSNYAFLAPTTSMPFLDYDTLMQQQEPPSPDPLASDDDGSAVSAVTVDISTMSGMDQGLFRTFDACGDAALSSESPTIDGLTSQLPTLDDDADNAGLNLSAVDSAIDAIMDMQGVVDVNNPVYAHQAYAITSSTHSLRLDALGFAPTPRDDDCIPEYGESIDAWYNTGHHIDSANNEWYTDYHVNSVQSTSNETYDAPAMDYVVDVATYDKEGNVDEWSTPLEHVSVTEVGGGETVSSPSTNGGKMDSVITTHLGEDKLQPDDAVLDSMVVADNVIPSLANNGHQLHAGMHAVNVITDSASSQPPCLHRRHTSHDVEATLALLMAHVHVRHLALRSGDTPRSPMSIVVEWEFALSDVHVPRFQYDVTVQVGVDDVVTTVLDSVPLDQLVLPATTAVHLPTPPAWFRLGLSSTSHELDTYFAAWASVDAPSTGIQPTFTSHAASDLAMQWAWPSALTKASFIVDVRRHQPPPSTMTDGGEMMDADECWHRVFDGRGLCGPVSVTLPDVPSNVQVQVRLTLVSIERHDAVNVCGMLWLAPDDASSSHSALWSATYVAVTAPSPLVVGGFAGSWWLDPSPLPRCISHNNDVVDGPSLAIDTAIVGTDQVTQQTWHQPLPRSSLKLGVVALAHVRPGHVYTIHLERTYDHGIATSLSVVVDVSAHSHRVQWTCVDATPLLTWAPVPMWLTNHIDLCLERYAPETDDWLRVSDATAGAVHAAALVDMVGGSLTDMAFRLAAYATDRLMDASTTAVVVTQPLVTSVAARGLGQRTSITWRGARLASYLNVRVARYCVCVDDREQVVEPNMQSNDTYTLDWTFDERTTAVHTVAIDAVLESAAKNDLLVTLSAPPPPVTYLAGWPAIELKLGVVTHDAATCELHVPQWSRVMTSTIQCQVEVWVHGAWVLQWYKQLRGKDDDDYPKDVDHAAQSHRVAMTNLPCHTVVPVRVLCRVQSTHPWETVSSLQCVTACGGLAITTDDVGALHFEWTELAGTDTTTFIGAIAYAIQCFNATTNGFDTMYTATQAPFMSPPLEDRPLHLLTFRIQTHVECQIPLDGVPQIALTNPAAPDTHDIQARYVVLHYKPLHRASLPSVERRRSLESGNIVMSAETTAVTTKDHHLGPTTSVLDHVITADFKVLGVCKLRPLCPHTAYATRLVCTYHHPNGCTLRATSPWVYFITAIAAPDPPSSLVVHEQLVPYVPSIPHGHLHVQWSESDDNGAPVRGYALEMRWATPCQDDETAWHGVYVGPALSFRPTAAQLQTMRRPLQTVVTFRVQAANELGLCYNERRSEARACVGVVDPPSSQQLRRRPEAQQQLLPPLTHKQQKRQPKPMPLVHIQHGLSPCQQYMAARDFPYPPSLYQAERRQWYMEYKSPAKTTSATAQACALYQSTKKTRKNRVKESQSSL</sequence>
<evidence type="ECO:0000313" key="4">
    <source>
        <dbReference type="Proteomes" id="UP000332933"/>
    </source>
</evidence>
<proteinExistence type="predicted"/>
<dbReference type="Gene3D" id="2.60.40.10">
    <property type="entry name" value="Immunoglobulins"/>
    <property type="match status" value="1"/>
</dbReference>
<organism evidence="3 4">
    <name type="scientific">Aphanomyces stellatus</name>
    <dbReference type="NCBI Taxonomy" id="120398"/>
    <lineage>
        <taxon>Eukaryota</taxon>
        <taxon>Sar</taxon>
        <taxon>Stramenopiles</taxon>
        <taxon>Oomycota</taxon>
        <taxon>Saprolegniomycetes</taxon>
        <taxon>Saprolegniales</taxon>
        <taxon>Verrucalvaceae</taxon>
        <taxon>Aphanomyces</taxon>
    </lineage>
</organism>
<dbReference type="InterPro" id="IPR036116">
    <property type="entry name" value="FN3_sf"/>
</dbReference>
<dbReference type="EMBL" id="CAADRA010006420">
    <property type="protein sequence ID" value="VFT95317.1"/>
    <property type="molecule type" value="Genomic_DNA"/>
</dbReference>
<dbReference type="InterPro" id="IPR013783">
    <property type="entry name" value="Ig-like_fold"/>
</dbReference>